<organism evidence="4 5">
    <name type="scientific">Hirsutella minnesotensis 3608</name>
    <dbReference type="NCBI Taxonomy" id="1043627"/>
    <lineage>
        <taxon>Eukaryota</taxon>
        <taxon>Fungi</taxon>
        <taxon>Dikarya</taxon>
        <taxon>Ascomycota</taxon>
        <taxon>Pezizomycotina</taxon>
        <taxon>Sordariomycetes</taxon>
        <taxon>Hypocreomycetidae</taxon>
        <taxon>Hypocreales</taxon>
        <taxon>Ophiocordycipitaceae</taxon>
        <taxon>Hirsutella</taxon>
    </lineage>
</organism>
<keyword evidence="5" id="KW-1185">Reference proteome</keyword>
<dbReference type="GO" id="GO:0005739">
    <property type="term" value="C:mitochondrion"/>
    <property type="evidence" value="ECO:0007669"/>
    <property type="project" value="TreeGrafter"/>
</dbReference>
<dbReference type="InterPro" id="IPR000073">
    <property type="entry name" value="AB_hydrolase_1"/>
</dbReference>
<gene>
    <name evidence="4" type="ORF">HIM_09580</name>
</gene>
<feature type="domain" description="AB hydrolase-1" evidence="3">
    <location>
        <begin position="4"/>
        <end position="232"/>
    </location>
</feature>
<dbReference type="PANTHER" id="PTHR46118">
    <property type="entry name" value="PROTEIN ABHD11"/>
    <property type="match status" value="1"/>
</dbReference>
<evidence type="ECO:0000256" key="1">
    <source>
        <dbReference type="ARBA" id="ARBA00008645"/>
    </source>
</evidence>
<dbReference type="OrthoDB" id="8119704at2759"/>
<name>A0A0F7ZGK0_9HYPO</name>
<comment type="similarity">
    <text evidence="1">Belongs to the AB hydrolase superfamily.</text>
</comment>
<evidence type="ECO:0000313" key="4">
    <source>
        <dbReference type="EMBL" id="KJZ71026.1"/>
    </source>
</evidence>
<dbReference type="FunFam" id="3.40.50.1820:FF:000039">
    <property type="entry name" value="Esterase ybfF"/>
    <property type="match status" value="1"/>
</dbReference>
<dbReference type="AlphaFoldDB" id="A0A0F7ZGK0"/>
<sequence length="250" mass="27634">MGPPPIIFLHGLFGSKKNNRGISKALARDLSTPVYALDLRNHGESPHNPRHDYASMAEDVAGFIQDQGLRDVTVIGHSMGAKTAMMLALSRPEMVANLVSVDNAPVSATLNRDFAKYIKGMEKVQAANVTRQAEADEIMREFEPFLLGNLFRPSGAKTQRFRLPLDILDAALPDLGGFPTTNAEKNYFHKPALFIRGSKSEYVPDKVLPAINTMFPRYQLATIEAGHWLISEQPEAFRTVVVDFLGDVRA</sequence>
<protein>
    <recommendedName>
        <fullName evidence="3">AB hydrolase-1 domain-containing protein</fullName>
    </recommendedName>
</protein>
<dbReference type="EMBL" id="KQ030592">
    <property type="protein sequence ID" value="KJZ71026.1"/>
    <property type="molecule type" value="Genomic_DNA"/>
</dbReference>
<dbReference type="Pfam" id="PF00561">
    <property type="entry name" value="Abhydrolase_1"/>
    <property type="match status" value="1"/>
</dbReference>
<dbReference type="GO" id="GO:0052689">
    <property type="term" value="F:carboxylic ester hydrolase activity"/>
    <property type="evidence" value="ECO:0007669"/>
    <property type="project" value="TreeGrafter"/>
</dbReference>
<dbReference type="Gene3D" id="3.40.50.1820">
    <property type="entry name" value="alpha/beta hydrolase"/>
    <property type="match status" value="1"/>
</dbReference>
<evidence type="ECO:0000256" key="2">
    <source>
        <dbReference type="ARBA" id="ARBA00022801"/>
    </source>
</evidence>
<dbReference type="PANTHER" id="PTHR46118:SF4">
    <property type="entry name" value="PROTEIN ABHD11"/>
    <property type="match status" value="1"/>
</dbReference>
<accession>A0A0F7ZGK0</accession>
<evidence type="ECO:0000313" key="5">
    <source>
        <dbReference type="Proteomes" id="UP000054481"/>
    </source>
</evidence>
<dbReference type="SUPFAM" id="SSF53474">
    <property type="entry name" value="alpha/beta-Hydrolases"/>
    <property type="match status" value="1"/>
</dbReference>
<evidence type="ECO:0000259" key="3">
    <source>
        <dbReference type="Pfam" id="PF00561"/>
    </source>
</evidence>
<dbReference type="Proteomes" id="UP000054481">
    <property type="component" value="Unassembled WGS sequence"/>
</dbReference>
<keyword evidence="2" id="KW-0378">Hydrolase</keyword>
<dbReference type="ESTHER" id="9hypo-a0a0f7zgk0">
    <property type="family name" value="ABHD11-Acetyl_transferase"/>
</dbReference>
<reference evidence="4 5" key="1">
    <citation type="journal article" date="2014" name="Genome Biol. Evol.">
        <title>Comparative genomics and transcriptomics analyses reveal divergent lifestyle features of nematode endoparasitic fungus Hirsutella minnesotensis.</title>
        <authorList>
            <person name="Lai Y."/>
            <person name="Liu K."/>
            <person name="Zhang X."/>
            <person name="Zhang X."/>
            <person name="Li K."/>
            <person name="Wang N."/>
            <person name="Shu C."/>
            <person name="Wu Y."/>
            <person name="Wang C."/>
            <person name="Bushley K.E."/>
            <person name="Xiang M."/>
            <person name="Liu X."/>
        </authorList>
    </citation>
    <scope>NUCLEOTIDE SEQUENCE [LARGE SCALE GENOMIC DNA]</scope>
    <source>
        <strain evidence="4 5">3608</strain>
    </source>
</reference>
<proteinExistence type="inferred from homology"/>
<dbReference type="InterPro" id="IPR029058">
    <property type="entry name" value="AB_hydrolase_fold"/>
</dbReference>